<dbReference type="EMBL" id="PYMH01000001">
    <property type="protein sequence ID" value="PSU36444.1"/>
    <property type="molecule type" value="Genomic_DNA"/>
</dbReference>
<keyword evidence="1" id="KW-1133">Transmembrane helix</keyword>
<reference evidence="2 3" key="1">
    <citation type="submission" date="2018-03" db="EMBL/GenBank/DDBJ databases">
        <title>Whole genome sequencing of Histamine producing bacteria.</title>
        <authorList>
            <person name="Butler K."/>
        </authorList>
    </citation>
    <scope>NUCLEOTIDE SEQUENCE [LARGE SCALE GENOMIC DNA]</scope>
    <source>
        <strain evidence="2 3">JCM 13586</strain>
    </source>
</reference>
<name>A0A2T3J583_9GAMM</name>
<dbReference type="AlphaFoldDB" id="A0A2T3J583"/>
<sequence length="70" mass="7833">MYWDDGVGYLFEMVSFVIYLGCFWDFNSGDQETTGLRCSLIVNSSLLGAGHAVVELNGMAYTEISRPNDR</sequence>
<protein>
    <submittedName>
        <fullName evidence="2">Uncharacterized protein</fullName>
    </submittedName>
</protein>
<evidence type="ECO:0000256" key="1">
    <source>
        <dbReference type="SAM" id="Phobius"/>
    </source>
</evidence>
<dbReference type="RefSeq" id="WP_107347798.1">
    <property type="nucleotide sequence ID" value="NZ_PYMH01000001.1"/>
</dbReference>
<feature type="transmembrane region" description="Helical" evidence="1">
    <location>
        <begin position="6"/>
        <end position="26"/>
    </location>
</feature>
<organism evidence="2 3">
    <name type="scientific">Photobacterium lutimaris</name>
    <dbReference type="NCBI Taxonomy" id="388278"/>
    <lineage>
        <taxon>Bacteria</taxon>
        <taxon>Pseudomonadati</taxon>
        <taxon>Pseudomonadota</taxon>
        <taxon>Gammaproteobacteria</taxon>
        <taxon>Vibrionales</taxon>
        <taxon>Vibrionaceae</taxon>
        <taxon>Photobacterium</taxon>
    </lineage>
</organism>
<evidence type="ECO:0000313" key="3">
    <source>
        <dbReference type="Proteomes" id="UP000241222"/>
    </source>
</evidence>
<keyword evidence="1" id="KW-0812">Transmembrane</keyword>
<keyword evidence="3" id="KW-1185">Reference proteome</keyword>
<accession>A0A2T3J583</accession>
<dbReference type="Proteomes" id="UP000241222">
    <property type="component" value="Unassembled WGS sequence"/>
</dbReference>
<comment type="caution">
    <text evidence="2">The sequence shown here is derived from an EMBL/GenBank/DDBJ whole genome shotgun (WGS) entry which is preliminary data.</text>
</comment>
<proteinExistence type="predicted"/>
<gene>
    <name evidence="2" type="ORF">C9I99_05485</name>
</gene>
<evidence type="ECO:0000313" key="2">
    <source>
        <dbReference type="EMBL" id="PSU36444.1"/>
    </source>
</evidence>
<keyword evidence="1" id="KW-0472">Membrane</keyword>